<comment type="catalytic activity">
    <reaction evidence="1">
        <text>5-amino-6-(5-phospho-D-ribosylamino)uracil + H2O = 5,6-diaminouracil + D-ribose 5-phosphate</text>
        <dbReference type="Rhea" id="RHEA:55020"/>
        <dbReference type="ChEBI" id="CHEBI:15377"/>
        <dbReference type="ChEBI" id="CHEBI:46252"/>
        <dbReference type="ChEBI" id="CHEBI:58453"/>
        <dbReference type="ChEBI" id="CHEBI:78346"/>
    </reaction>
</comment>
<accession>A0A1I1YI10</accession>
<evidence type="ECO:0000259" key="4">
    <source>
        <dbReference type="Pfam" id="PF08719"/>
    </source>
</evidence>
<reference evidence="6" key="1">
    <citation type="submission" date="2016-10" db="EMBL/GenBank/DDBJ databases">
        <authorList>
            <person name="Varghese N."/>
            <person name="Submissions S."/>
        </authorList>
    </citation>
    <scope>NUCLEOTIDE SEQUENCE [LARGE SCALE GENOMIC DNA]</scope>
    <source>
        <strain evidence="6">DSM 45004</strain>
    </source>
</reference>
<proteinExistence type="predicted"/>
<sequence>MSTNEAATHGHNDAATGSARRPRDVAELVERMRLGVRTKFVFFWGHRPERDGSPGRGCLSQWWPAPFTAHDRVFATAEHYMMWRKARLFGDEEMAERILAAEHPHRAKTLGREVRGFDQRQWERERFAAVVAGNVAKFAQHEEPRRFLRDTGERVLVEASPRDRVWGIGLAADDPAASDPERWPGLNLLGFALMEVRETLREREQVD</sequence>
<keyword evidence="6" id="KW-1185">Reference proteome</keyword>
<dbReference type="InterPro" id="IPR037238">
    <property type="entry name" value="YbiA-like_sf"/>
</dbReference>
<dbReference type="NCBIfam" id="TIGR02464">
    <property type="entry name" value="ribofla_fusion"/>
    <property type="match status" value="1"/>
</dbReference>
<name>A0A1I1YI10_9ACTN</name>
<organism evidence="5 6">
    <name type="scientific">Actinopolyspora alba</name>
    <dbReference type="NCBI Taxonomy" id="673379"/>
    <lineage>
        <taxon>Bacteria</taxon>
        <taxon>Bacillati</taxon>
        <taxon>Actinomycetota</taxon>
        <taxon>Actinomycetes</taxon>
        <taxon>Actinopolysporales</taxon>
        <taxon>Actinopolysporaceae</taxon>
        <taxon>Actinopolyspora</taxon>
        <taxon>Actinopolyspora alba group</taxon>
    </lineage>
</organism>
<evidence type="ECO:0000256" key="1">
    <source>
        <dbReference type="ARBA" id="ARBA00000022"/>
    </source>
</evidence>
<dbReference type="Proteomes" id="UP000198716">
    <property type="component" value="Unassembled WGS sequence"/>
</dbReference>
<evidence type="ECO:0000256" key="3">
    <source>
        <dbReference type="SAM" id="MobiDB-lite"/>
    </source>
</evidence>
<comment type="catalytic activity">
    <reaction evidence="2">
        <text>2,5-diamino-6-hydroxy-4-(5-phosphoribosylamino)-pyrimidine + H2O = 2,5,6-triamino-4-hydroxypyrimidine + D-ribose 5-phosphate</text>
        <dbReference type="Rhea" id="RHEA:23436"/>
        <dbReference type="ChEBI" id="CHEBI:15377"/>
        <dbReference type="ChEBI" id="CHEBI:58614"/>
        <dbReference type="ChEBI" id="CHEBI:78346"/>
        <dbReference type="ChEBI" id="CHEBI:137796"/>
    </reaction>
</comment>
<evidence type="ECO:0000313" key="6">
    <source>
        <dbReference type="Proteomes" id="UP000198716"/>
    </source>
</evidence>
<dbReference type="InterPro" id="IPR012816">
    <property type="entry name" value="NADAR"/>
</dbReference>
<evidence type="ECO:0000256" key="2">
    <source>
        <dbReference type="ARBA" id="ARBA00000751"/>
    </source>
</evidence>
<feature type="region of interest" description="Disordered" evidence="3">
    <location>
        <begin position="1"/>
        <end position="22"/>
    </location>
</feature>
<dbReference type="CDD" id="cd15457">
    <property type="entry name" value="NADAR"/>
    <property type="match status" value="1"/>
</dbReference>
<feature type="domain" description="NADAR" evidence="4">
    <location>
        <begin position="42"/>
        <end position="201"/>
    </location>
</feature>
<gene>
    <name evidence="5" type="ORF">SAMN04487819_10931</name>
</gene>
<dbReference type="SUPFAM" id="SSF143990">
    <property type="entry name" value="YbiA-like"/>
    <property type="match status" value="1"/>
</dbReference>
<dbReference type="EMBL" id="FOMZ01000009">
    <property type="protein sequence ID" value="SFE19029.1"/>
    <property type="molecule type" value="Genomic_DNA"/>
</dbReference>
<dbReference type="Pfam" id="PF08719">
    <property type="entry name" value="NADAR"/>
    <property type="match status" value="1"/>
</dbReference>
<dbReference type="Gene3D" id="1.10.357.40">
    <property type="entry name" value="YbiA-like"/>
    <property type="match status" value="1"/>
</dbReference>
<protein>
    <recommendedName>
        <fullName evidence="4">NADAR domain-containing protein</fullName>
    </recommendedName>
</protein>
<evidence type="ECO:0000313" key="5">
    <source>
        <dbReference type="EMBL" id="SFE19029.1"/>
    </source>
</evidence>
<dbReference type="AlphaFoldDB" id="A0A1I1YI10"/>